<sequence>MESFTLAIPPLSRAHSEVLPAYPTPSSSFGHPAVRAHDGQLSIDVPRLWTGLWQLSSPAWGTAPAARIRREMRKHVDRGFVAFDMVSTPIESHSIKLTKPIDLNVGPWTPDHYGSAEQLFGNFRSSLPHDLGEHVVGATKWCIFKAPQEPLTRDYVLDAVRERAKRMRVDAATKSKDCARVDFLQASRLFGFPLCSSGNHLFRRFIHFPPLTAIPKTNWFHLQFHWQDYADKRYLHALHILASLRHPATQLAYPASTLHTSSAKRLTTTTITTTTSPTTLTTSSSGSPSSVSTLTSSLRAASSLHHEKKEKEGGLTITTKIDCYPSPSSSYDSSPSSSFGGAPSPAKLALLEHEAAEKLVVHQQQQQQLQQIEDGVRIGGIGLVNFDSIRVDEICASLGPGVILTNQVQFSLIDVRPLYGMADVCKRHGLKLLTYGTLCGGFLSDKWLDAPEPNRYFDEPTLRDPLTPSQKKYLDIILSAWGTWSLFQRLLHVLRTIADRRSTGDARRVSIANVATRWVLDHDEFVGAVIIGARLGVSDNTEDNLAVAGWRLNDEERAMIADVLNESRGRELISTIGDCGAEYR</sequence>
<feature type="region of interest" description="Disordered" evidence="1">
    <location>
        <begin position="269"/>
        <end position="293"/>
    </location>
</feature>
<dbReference type="Gene3D" id="3.20.20.100">
    <property type="entry name" value="NADP-dependent oxidoreductase domain"/>
    <property type="match status" value="2"/>
</dbReference>
<evidence type="ECO:0000313" key="4">
    <source>
        <dbReference type="Proteomes" id="UP000007148"/>
    </source>
</evidence>
<proteinExistence type="predicted"/>
<keyword evidence="4" id="KW-1185">Reference proteome</keyword>
<name>G4TDU6_SERID</name>
<dbReference type="EMBL" id="CAFZ01000056">
    <property type="protein sequence ID" value="CCA69495.1"/>
    <property type="molecule type" value="Genomic_DNA"/>
</dbReference>
<evidence type="ECO:0000256" key="1">
    <source>
        <dbReference type="SAM" id="MobiDB-lite"/>
    </source>
</evidence>
<feature type="domain" description="NADP-dependent oxidoreductase" evidence="2">
    <location>
        <begin position="376"/>
        <end position="563"/>
    </location>
</feature>
<reference evidence="3 4" key="1">
    <citation type="journal article" date="2011" name="PLoS Pathog.">
        <title>Endophytic Life Strategies Decoded by Genome and Transcriptome Analyses of the Mutualistic Root Symbiont Piriformospora indica.</title>
        <authorList>
            <person name="Zuccaro A."/>
            <person name="Lahrmann U."/>
            <person name="Guldener U."/>
            <person name="Langen G."/>
            <person name="Pfiffi S."/>
            <person name="Biedenkopf D."/>
            <person name="Wong P."/>
            <person name="Samans B."/>
            <person name="Grimm C."/>
            <person name="Basiewicz M."/>
            <person name="Murat C."/>
            <person name="Martin F."/>
            <person name="Kogel K.H."/>
        </authorList>
    </citation>
    <scope>NUCLEOTIDE SEQUENCE [LARGE SCALE GENOMIC DNA]</scope>
    <source>
        <strain evidence="3 4">DSM 11827</strain>
    </source>
</reference>
<dbReference type="STRING" id="1109443.G4TDU6"/>
<dbReference type="PANTHER" id="PTHR43147">
    <property type="entry name" value="PROTEIN TAS"/>
    <property type="match status" value="1"/>
</dbReference>
<dbReference type="SUPFAM" id="SSF51430">
    <property type="entry name" value="NAD(P)-linked oxidoreductase"/>
    <property type="match status" value="2"/>
</dbReference>
<dbReference type="eggNOG" id="KOG1575">
    <property type="taxonomic scope" value="Eukaryota"/>
</dbReference>
<dbReference type="Proteomes" id="UP000007148">
    <property type="component" value="Unassembled WGS sequence"/>
</dbReference>
<gene>
    <name evidence="3" type="ORF">PIIN_03395</name>
</gene>
<dbReference type="Pfam" id="PF00248">
    <property type="entry name" value="Aldo_ket_red"/>
    <property type="match status" value="1"/>
</dbReference>
<dbReference type="AlphaFoldDB" id="G4TDU6"/>
<dbReference type="OMA" id="MIMTIGD"/>
<organism evidence="3 4">
    <name type="scientific">Serendipita indica (strain DSM 11827)</name>
    <name type="common">Root endophyte fungus</name>
    <name type="synonym">Piriformospora indica</name>
    <dbReference type="NCBI Taxonomy" id="1109443"/>
    <lineage>
        <taxon>Eukaryota</taxon>
        <taxon>Fungi</taxon>
        <taxon>Dikarya</taxon>
        <taxon>Basidiomycota</taxon>
        <taxon>Agaricomycotina</taxon>
        <taxon>Agaricomycetes</taxon>
        <taxon>Sebacinales</taxon>
        <taxon>Serendipitaceae</taxon>
        <taxon>Serendipita</taxon>
    </lineage>
</organism>
<evidence type="ECO:0000313" key="3">
    <source>
        <dbReference type="EMBL" id="CCA69495.1"/>
    </source>
</evidence>
<protein>
    <recommendedName>
        <fullName evidence="2">NADP-dependent oxidoreductase domain-containing protein</fullName>
    </recommendedName>
</protein>
<comment type="caution">
    <text evidence="3">The sequence shown here is derived from an EMBL/GenBank/DDBJ whole genome shotgun (WGS) entry which is preliminary data.</text>
</comment>
<dbReference type="PANTHER" id="PTHR43147:SF2">
    <property type="entry name" value="NADP-DEPENDENT OXIDOREDUCTASE DOMAIN-CONTAINING PROTEIN"/>
    <property type="match status" value="1"/>
</dbReference>
<evidence type="ECO:0000259" key="2">
    <source>
        <dbReference type="Pfam" id="PF00248"/>
    </source>
</evidence>
<dbReference type="InParanoid" id="G4TDU6"/>
<dbReference type="OrthoDB" id="686384at2759"/>
<dbReference type="InterPro" id="IPR023210">
    <property type="entry name" value="NADP_OxRdtase_dom"/>
</dbReference>
<accession>G4TDU6</accession>
<dbReference type="InterPro" id="IPR036812">
    <property type="entry name" value="NAD(P)_OxRdtase_dom_sf"/>
</dbReference>
<dbReference type="HOGENOM" id="CLU_467002_0_0_1"/>